<sequence>MPPKPRRLGLGPRKFRFFPDLPLELRLCIWEMVKPDGQLISIDAEYGLDATGERIPDPNGGWVVNKKVVASYKVPSLLHACHDSRIVAQKLYKQHFGDRLQGNGSCVLFFGADRELLAEDLSTREIKCPIEEELPAIAFRNFPRSFWQISPRILTQMGQPKHIYLLRQSGRASTEHFVQGMLLDRMWRSDTEQAKELGYSKPYLVFTTYKKMRAHLKDLSSPDYKKHFDNNSLPKESSSRNTLLA</sequence>
<feature type="domain" description="2EXR" evidence="1">
    <location>
        <begin position="15"/>
        <end position="109"/>
    </location>
</feature>
<proteinExistence type="predicted"/>
<keyword evidence="3" id="KW-1185">Reference proteome</keyword>
<evidence type="ECO:0000259" key="1">
    <source>
        <dbReference type="Pfam" id="PF20150"/>
    </source>
</evidence>
<reference evidence="2 3" key="1">
    <citation type="submission" date="2016-03" db="EMBL/GenBank/DDBJ databases">
        <authorList>
            <person name="Ploux O."/>
        </authorList>
    </citation>
    <scope>NUCLEOTIDE SEQUENCE [LARGE SCALE GENOMIC DNA]</scope>
    <source>
        <strain evidence="2 3">UAMH 11012</strain>
    </source>
</reference>
<name>A0A1L7WIN8_9HELO</name>
<dbReference type="InterPro" id="IPR045518">
    <property type="entry name" value="2EXR"/>
</dbReference>
<dbReference type="Proteomes" id="UP000184330">
    <property type="component" value="Unassembled WGS sequence"/>
</dbReference>
<evidence type="ECO:0000313" key="3">
    <source>
        <dbReference type="Proteomes" id="UP000184330"/>
    </source>
</evidence>
<evidence type="ECO:0000313" key="2">
    <source>
        <dbReference type="EMBL" id="CZR52644.1"/>
    </source>
</evidence>
<dbReference type="PANTHER" id="PTHR35910">
    <property type="entry name" value="2EXR DOMAIN-CONTAINING PROTEIN"/>
    <property type="match status" value="1"/>
</dbReference>
<protein>
    <recommendedName>
        <fullName evidence="1">2EXR domain-containing protein</fullName>
    </recommendedName>
</protein>
<organism evidence="2 3">
    <name type="scientific">Phialocephala subalpina</name>
    <dbReference type="NCBI Taxonomy" id="576137"/>
    <lineage>
        <taxon>Eukaryota</taxon>
        <taxon>Fungi</taxon>
        <taxon>Dikarya</taxon>
        <taxon>Ascomycota</taxon>
        <taxon>Pezizomycotina</taxon>
        <taxon>Leotiomycetes</taxon>
        <taxon>Helotiales</taxon>
        <taxon>Mollisiaceae</taxon>
        <taxon>Phialocephala</taxon>
        <taxon>Phialocephala fortinii species complex</taxon>
    </lineage>
</organism>
<dbReference type="OrthoDB" id="3513892at2759"/>
<dbReference type="AlphaFoldDB" id="A0A1L7WIN8"/>
<dbReference type="Pfam" id="PF20150">
    <property type="entry name" value="2EXR"/>
    <property type="match status" value="1"/>
</dbReference>
<accession>A0A1L7WIN8</accession>
<dbReference type="PANTHER" id="PTHR35910:SF1">
    <property type="entry name" value="2EXR DOMAIN-CONTAINING PROTEIN"/>
    <property type="match status" value="1"/>
</dbReference>
<gene>
    <name evidence="2" type="ORF">PAC_02521</name>
</gene>
<dbReference type="EMBL" id="FJOG01000003">
    <property type="protein sequence ID" value="CZR52644.1"/>
    <property type="molecule type" value="Genomic_DNA"/>
</dbReference>